<feature type="compositionally biased region" description="Basic residues" evidence="1">
    <location>
        <begin position="1265"/>
        <end position="1276"/>
    </location>
</feature>
<dbReference type="InterPro" id="IPR056396">
    <property type="entry name" value="HEAT_SCC3-SA"/>
</dbReference>
<dbReference type="Pfam" id="PF21581">
    <property type="entry name" value="SCD"/>
    <property type="match status" value="1"/>
</dbReference>
<sequence length="1358" mass="148928">MVVLRQRSPRAAAPANLAEVDDARSDSEESGEEADSDVEEADMTPATSAKQKRAKSPVSGRKRKAEKVVEDPGELTMLEIVKNHGTAITVAAKEWVDRYREDRAAATAELLTLLVQASGSTYVLSADEAEEGEVDKLVQKLLTKATQDGYDDLFKAKGQRDHFKANYLEMWDKLVRECHTEEILFDEYLLEKVTHLVIGLNCSVARCFRYTATLTGSQVVTSFIRVMVTLTAARETAQRQLAAEEKKKASKAGAERIVAFKRTMDRCHRHVNSLKDTINNLFQAVSAHRFRDVSPEIRAVVIEGIGHWIKHLPSVFMMDSYLKYLGWALSDKEGRVRETAVNALLELYSNRDHVSPLHEFTDRFKSRYAELIRDKDEHVAVKGVRLLTMMVKLEEIPHGQVKEVYQLLLDDSHQLRHAAAELVSDLLVELGQHQLTQAKPPARGTPSKGKKAAEKPSEKELQLAGLQHMMLMLANDEEEAGSARRRLSTQGLMEEQPLAPIMVSHIVDALFDWVDVLSDWKTLIGTLLDDKAAEARSDAATTNLVLLLRDAVRKATGQPPVAVRADVRKGSKAKQQMAAQSARQEVTLLLSKDLPALMRKYQTDAVKAAALVSILRDLKLDIFSLKRQEAGFEALLRVVADVQSKHVDREVVDECTKTLVYCAHEAPEALKDSAGLVLSETVDDLAKKLSKALARVDKLQPAELADAVASLAEAGADEDEDLFALRAALLRLLSLLRISDAGAQHDAVRKTLHKLLQASAEGRNLGAPISELAAKGMVLLHGWSLAQLDPEEAEDEDVDAAKAGSLGAALKQLVGQLNAMFDNAEEEALQDALYYILADTYCIFNVNRLKDIALEAAGLSPSQEDLRRLWSHCETMLNRDLPEVPDRDEDEEETEAEAQERRAAEAAAERAIEAKCKAINAAGRLVVTESAAEQEWLGAQLVSHYTAHEKQVGEAVKEVCRMLKKNDPNAMPQIYLAAMQHAFQRHLDDDCSQDTMADFQSLCQRVAATYAGFNVSAAALLHMAKGGIDFALRDPPDHLAFLDGLLAIAARLPAKQAEAAAAHLEKAAAPHQPATDDSLWQEYFAFGEALKERAVKGKTPRSALRHAACAKGDGPRRISFMGAQEKAKRGRKARDPNDDEAEEGEEAHPADDSSEGEEPPEADGNGNDDAEEVEEAEELIEEGDAEPAHDTIESSPANTGTPAGGWRTSRRHAGQSPVKSPRFSRQQAHASGEADADAEAAPAADAAEEDEEMVVPTEEQLPGAGRRRVTPARPARKAPQVQRLYDDDDDAAAVLRAPSEGKESSSDDEELLAAAQAGAGPSRTSNKRPREAPAEPTQETQDMDDIEPPPRARRRHRV</sequence>
<feature type="domain" description="SCD" evidence="2">
    <location>
        <begin position="286"/>
        <end position="371"/>
    </location>
</feature>
<dbReference type="GO" id="GO:0003682">
    <property type="term" value="F:chromatin binding"/>
    <property type="evidence" value="ECO:0007669"/>
    <property type="project" value="TreeGrafter"/>
</dbReference>
<protein>
    <recommendedName>
        <fullName evidence="2">SCD domain-containing protein</fullName>
    </recommendedName>
</protein>
<dbReference type="Pfam" id="PF24571">
    <property type="entry name" value="HEAT_SCC3-SA"/>
    <property type="match status" value="1"/>
</dbReference>
<feature type="region of interest" description="Disordered" evidence="1">
    <location>
        <begin position="435"/>
        <end position="457"/>
    </location>
</feature>
<comment type="caution">
    <text evidence="3">The sequence shown here is derived from an EMBL/GenBank/DDBJ whole genome shotgun (WGS) entry which is preliminary data.</text>
</comment>
<feature type="region of interest" description="Disordered" evidence="1">
    <location>
        <begin position="1"/>
        <end position="69"/>
    </location>
</feature>
<dbReference type="PANTHER" id="PTHR11199:SF0">
    <property type="entry name" value="LD34181P-RELATED"/>
    <property type="match status" value="1"/>
</dbReference>
<name>A0AAW1Q238_9CHLO</name>
<feature type="region of interest" description="Disordered" evidence="1">
    <location>
        <begin position="880"/>
        <end position="900"/>
    </location>
</feature>
<feature type="region of interest" description="Disordered" evidence="1">
    <location>
        <begin position="1095"/>
        <end position="1358"/>
    </location>
</feature>
<feature type="compositionally biased region" description="Acidic residues" evidence="1">
    <location>
        <begin position="1152"/>
        <end position="1185"/>
    </location>
</feature>
<evidence type="ECO:0000313" key="3">
    <source>
        <dbReference type="EMBL" id="KAK9814837.1"/>
    </source>
</evidence>
<gene>
    <name evidence="3" type="ORF">WJX72_012382</name>
</gene>
<evidence type="ECO:0000256" key="1">
    <source>
        <dbReference type="SAM" id="MobiDB-lite"/>
    </source>
</evidence>
<dbReference type="PROSITE" id="PS51425">
    <property type="entry name" value="SCD"/>
    <property type="match status" value="1"/>
</dbReference>
<dbReference type="SUPFAM" id="SSF48371">
    <property type="entry name" value="ARM repeat"/>
    <property type="match status" value="1"/>
</dbReference>
<dbReference type="InterPro" id="IPR039662">
    <property type="entry name" value="Cohesin_Scc3/SA"/>
</dbReference>
<dbReference type="PANTHER" id="PTHR11199">
    <property type="entry name" value="STROMAL ANTIGEN"/>
    <property type="match status" value="1"/>
</dbReference>
<organism evidence="3 4">
    <name type="scientific">[Myrmecia] bisecta</name>
    <dbReference type="NCBI Taxonomy" id="41462"/>
    <lineage>
        <taxon>Eukaryota</taxon>
        <taxon>Viridiplantae</taxon>
        <taxon>Chlorophyta</taxon>
        <taxon>core chlorophytes</taxon>
        <taxon>Trebouxiophyceae</taxon>
        <taxon>Trebouxiales</taxon>
        <taxon>Trebouxiaceae</taxon>
        <taxon>Myrmecia</taxon>
    </lineage>
</organism>
<keyword evidence="4" id="KW-1185">Reference proteome</keyword>
<dbReference type="InterPro" id="IPR020839">
    <property type="entry name" value="SCD"/>
</dbReference>
<dbReference type="Proteomes" id="UP001489004">
    <property type="component" value="Unassembled WGS sequence"/>
</dbReference>
<evidence type="ECO:0000313" key="4">
    <source>
        <dbReference type="Proteomes" id="UP001489004"/>
    </source>
</evidence>
<proteinExistence type="predicted"/>
<feature type="compositionally biased region" description="Basic residues" evidence="1">
    <location>
        <begin position="50"/>
        <end position="65"/>
    </location>
</feature>
<evidence type="ECO:0000259" key="2">
    <source>
        <dbReference type="PROSITE" id="PS51425"/>
    </source>
</evidence>
<accession>A0AAW1Q238</accession>
<dbReference type="InterPro" id="IPR016024">
    <property type="entry name" value="ARM-type_fold"/>
</dbReference>
<dbReference type="Pfam" id="PF08514">
    <property type="entry name" value="STAG"/>
    <property type="match status" value="1"/>
</dbReference>
<dbReference type="GO" id="GO:0008278">
    <property type="term" value="C:cohesin complex"/>
    <property type="evidence" value="ECO:0007669"/>
    <property type="project" value="TreeGrafter"/>
</dbReference>
<feature type="compositionally biased region" description="Acidic residues" evidence="1">
    <location>
        <begin position="28"/>
        <end position="42"/>
    </location>
</feature>
<reference evidence="3 4" key="1">
    <citation type="journal article" date="2024" name="Nat. Commun.">
        <title>Phylogenomics reveals the evolutionary origins of lichenization in chlorophyte algae.</title>
        <authorList>
            <person name="Puginier C."/>
            <person name="Libourel C."/>
            <person name="Otte J."/>
            <person name="Skaloud P."/>
            <person name="Haon M."/>
            <person name="Grisel S."/>
            <person name="Petersen M."/>
            <person name="Berrin J.G."/>
            <person name="Delaux P.M."/>
            <person name="Dal Grande F."/>
            <person name="Keller J."/>
        </authorList>
    </citation>
    <scope>NUCLEOTIDE SEQUENCE [LARGE SCALE GENOMIC DNA]</scope>
    <source>
        <strain evidence="3 4">SAG 2043</strain>
    </source>
</reference>
<dbReference type="GO" id="GO:0000785">
    <property type="term" value="C:chromatin"/>
    <property type="evidence" value="ECO:0007669"/>
    <property type="project" value="TreeGrafter"/>
</dbReference>
<dbReference type="InterPro" id="IPR013721">
    <property type="entry name" value="STAG"/>
</dbReference>
<dbReference type="EMBL" id="JALJOR010000007">
    <property type="protein sequence ID" value="KAK9814837.1"/>
    <property type="molecule type" value="Genomic_DNA"/>
</dbReference>
<dbReference type="GO" id="GO:0007062">
    <property type="term" value="P:sister chromatid cohesion"/>
    <property type="evidence" value="ECO:0007669"/>
    <property type="project" value="UniProtKB-ARBA"/>
</dbReference>
<feature type="compositionally biased region" description="Acidic residues" evidence="1">
    <location>
        <begin position="886"/>
        <end position="897"/>
    </location>
</feature>
<dbReference type="Gene3D" id="1.25.10.10">
    <property type="entry name" value="Leucine-rich Repeat Variant"/>
    <property type="match status" value="1"/>
</dbReference>
<dbReference type="GO" id="GO:0005634">
    <property type="term" value="C:nucleus"/>
    <property type="evidence" value="ECO:0007669"/>
    <property type="project" value="TreeGrafter"/>
</dbReference>
<dbReference type="InterPro" id="IPR011989">
    <property type="entry name" value="ARM-like"/>
</dbReference>